<dbReference type="GeneID" id="110075388"/>
<evidence type="ECO:0000313" key="3">
    <source>
        <dbReference type="RefSeq" id="XP_020642273.2"/>
    </source>
</evidence>
<dbReference type="InParanoid" id="A0A6J0T4K7"/>
<dbReference type="Pfam" id="PF03476">
    <property type="entry name" value="MOSC_N"/>
    <property type="match status" value="1"/>
</dbReference>
<dbReference type="RefSeq" id="XP_020642273.2">
    <property type="nucleotide sequence ID" value="XM_020786614.2"/>
</dbReference>
<gene>
    <name evidence="3" type="primary">LOC110075388</name>
</gene>
<protein>
    <submittedName>
        <fullName evidence="3">Mitochondrial amidoxime reducing component 2-like</fullName>
    </submittedName>
</protein>
<dbReference type="OrthoDB" id="17255at2759"/>
<dbReference type="GO" id="GO:0030170">
    <property type="term" value="F:pyridoxal phosphate binding"/>
    <property type="evidence" value="ECO:0007669"/>
    <property type="project" value="InterPro"/>
</dbReference>
<dbReference type="PROSITE" id="PS51340">
    <property type="entry name" value="MOSC"/>
    <property type="match status" value="1"/>
</dbReference>
<dbReference type="GO" id="GO:0008940">
    <property type="term" value="F:nitrate reductase activity"/>
    <property type="evidence" value="ECO:0007669"/>
    <property type="project" value="TreeGrafter"/>
</dbReference>
<dbReference type="SUPFAM" id="SSF50800">
    <property type="entry name" value="PK beta-barrel domain-like"/>
    <property type="match status" value="1"/>
</dbReference>
<sequence>MPGAAFPSPLAACVCTAVALALAVATAWRWRRRRSSGLRWKQVGRVSGLFIYPVKSCRGLAVEEAEVTRLGLRRGDLGDRCWTVIKEDGNMLSAKQEPRLVLISVTCKDGCLTLNAPEMEPLKIPVELPRTNSVWNCRRFGIQAEGRDCGEEASRWINTFLNSECYRLAHYEPNMVTRKPRDILPYFQPTDEVAYAEGSPTLIISEASLEDLNTRLEKKVTITNFRPNILVTGCNPYEEDTWGEILIGNVQLKGRMSCPRCIFTTIDPDTGIKDQKEPLKTLKSYRECDPSEQHAFRSSPPFGWLYGVEETGILKVGDPVYKIFQ</sequence>
<accession>A0A6J0T4K7</accession>
<reference evidence="2" key="1">
    <citation type="submission" date="2025-05" db="UniProtKB">
        <authorList>
            <consortium name="RefSeq"/>
        </authorList>
    </citation>
    <scope>NUCLEOTIDE SEQUENCE [LARGE SCALE GENOMIC DNA]</scope>
</reference>
<dbReference type="Pfam" id="PF03473">
    <property type="entry name" value="MOSC"/>
    <property type="match status" value="1"/>
</dbReference>
<dbReference type="KEGG" id="pvt:110075388"/>
<feature type="domain" description="MOSC" evidence="1">
    <location>
        <begin position="166"/>
        <end position="323"/>
    </location>
</feature>
<dbReference type="SUPFAM" id="SSF141673">
    <property type="entry name" value="MOSC N-terminal domain-like"/>
    <property type="match status" value="1"/>
</dbReference>
<keyword evidence="2" id="KW-1185">Reference proteome</keyword>
<dbReference type="InterPro" id="IPR011037">
    <property type="entry name" value="Pyrv_Knase-like_insert_dom_sf"/>
</dbReference>
<dbReference type="GO" id="GO:0030151">
    <property type="term" value="F:molybdenum ion binding"/>
    <property type="evidence" value="ECO:0007669"/>
    <property type="project" value="InterPro"/>
</dbReference>
<name>A0A6J0T4K7_9SAUR</name>
<evidence type="ECO:0000259" key="1">
    <source>
        <dbReference type="PROSITE" id="PS51340"/>
    </source>
</evidence>
<evidence type="ECO:0000313" key="2">
    <source>
        <dbReference type="Proteomes" id="UP001652642"/>
    </source>
</evidence>
<reference evidence="3" key="2">
    <citation type="submission" date="2025-08" db="UniProtKB">
        <authorList>
            <consortium name="RefSeq"/>
        </authorList>
    </citation>
    <scope>IDENTIFICATION</scope>
</reference>
<dbReference type="GO" id="GO:0042126">
    <property type="term" value="P:nitrate metabolic process"/>
    <property type="evidence" value="ECO:0007669"/>
    <property type="project" value="TreeGrafter"/>
</dbReference>
<dbReference type="Proteomes" id="UP001652642">
    <property type="component" value="Chromosome 1"/>
</dbReference>
<dbReference type="PANTHER" id="PTHR14237">
    <property type="entry name" value="MOLYBDOPTERIN COFACTOR SULFURASE MOSC"/>
    <property type="match status" value="1"/>
</dbReference>
<dbReference type="PANTHER" id="PTHR14237:SF19">
    <property type="entry name" value="MITOCHONDRIAL AMIDOXIME REDUCING COMPONENT 1"/>
    <property type="match status" value="1"/>
</dbReference>
<dbReference type="GO" id="GO:0005743">
    <property type="term" value="C:mitochondrial inner membrane"/>
    <property type="evidence" value="ECO:0007669"/>
    <property type="project" value="TreeGrafter"/>
</dbReference>
<dbReference type="InterPro" id="IPR005302">
    <property type="entry name" value="MoCF_Sase_C"/>
</dbReference>
<organism evidence="2 3">
    <name type="scientific">Pogona vitticeps</name>
    <name type="common">central bearded dragon</name>
    <dbReference type="NCBI Taxonomy" id="103695"/>
    <lineage>
        <taxon>Eukaryota</taxon>
        <taxon>Metazoa</taxon>
        <taxon>Chordata</taxon>
        <taxon>Craniata</taxon>
        <taxon>Vertebrata</taxon>
        <taxon>Euteleostomi</taxon>
        <taxon>Lepidosauria</taxon>
        <taxon>Squamata</taxon>
        <taxon>Bifurcata</taxon>
        <taxon>Unidentata</taxon>
        <taxon>Episquamata</taxon>
        <taxon>Toxicofera</taxon>
        <taxon>Iguania</taxon>
        <taxon>Acrodonta</taxon>
        <taxon>Agamidae</taxon>
        <taxon>Amphibolurinae</taxon>
        <taxon>Pogona</taxon>
    </lineage>
</organism>
<dbReference type="GO" id="GO:0043546">
    <property type="term" value="F:molybdopterin cofactor binding"/>
    <property type="evidence" value="ECO:0007669"/>
    <property type="project" value="TreeGrafter"/>
</dbReference>
<dbReference type="InterPro" id="IPR005303">
    <property type="entry name" value="MOCOS_middle"/>
</dbReference>
<proteinExistence type="predicted"/>
<dbReference type="AlphaFoldDB" id="A0A6J0T4K7"/>